<protein>
    <submittedName>
        <fullName evidence="2">Uncharacterized protein</fullName>
    </submittedName>
</protein>
<gene>
    <name evidence="2" type="ORF">pclt_cds_657</name>
</gene>
<name>A0A4D6EHG6_9VIRU</name>
<keyword evidence="1" id="KW-0812">Transmembrane</keyword>
<accession>A0A4D6EHG6</accession>
<evidence type="ECO:0000313" key="3">
    <source>
        <dbReference type="Proteomes" id="UP001237152"/>
    </source>
</evidence>
<keyword evidence="1" id="KW-1133">Transmembrane helix</keyword>
<proteinExistence type="predicted"/>
<evidence type="ECO:0000256" key="1">
    <source>
        <dbReference type="SAM" id="Phobius"/>
    </source>
</evidence>
<sequence length="175" mass="18358">MQRTRSLARQAAVRTFSPTRLAHPWHRTARCRPLTTGSNAGRMPHSTASALQPSDAALSVVRQSNAMVYSAMAISACATAAWTVRCYDKYTPKHRTNSRMRTIEAGWAAATAGSLVMAAGTFFMPTALALGPCLGVALLAVPAAGIVQVAFGVVYAGDATPGGGGRRWLAEAILV</sequence>
<evidence type="ECO:0000313" key="2">
    <source>
        <dbReference type="EMBL" id="QBZ81246.1"/>
    </source>
</evidence>
<dbReference type="EMBL" id="MK174290">
    <property type="protein sequence ID" value="QBZ81246.1"/>
    <property type="molecule type" value="Genomic_DNA"/>
</dbReference>
<dbReference type="Proteomes" id="UP001237152">
    <property type="component" value="Segment"/>
</dbReference>
<reference evidence="2" key="1">
    <citation type="journal article" date="2019" name="Front. Microbiol.">
        <title>Pandoravirus Celtis Illustrates the Microevolution Processes at Work in the Giant Pandoraviridae Genomes.</title>
        <authorList>
            <person name="Legendre M."/>
            <person name="Alempic J.M."/>
            <person name="Philippe N."/>
            <person name="Lartigue A."/>
            <person name="Jeudy S."/>
            <person name="Poirot O."/>
            <person name="Ta N.T."/>
            <person name="Nin S."/>
            <person name="Coute Y."/>
            <person name="Abergel C."/>
            <person name="Claverie J.M."/>
        </authorList>
    </citation>
    <scope>NUCLEOTIDE SEQUENCE</scope>
</reference>
<organism evidence="2 3">
    <name type="scientific">Pandoravirus celtis</name>
    <dbReference type="NCBI Taxonomy" id="2568002"/>
    <lineage>
        <taxon>Viruses</taxon>
        <taxon>Pandoravirus</taxon>
    </lineage>
</organism>
<feature type="transmembrane region" description="Helical" evidence="1">
    <location>
        <begin position="105"/>
        <end position="128"/>
    </location>
</feature>
<feature type="transmembrane region" description="Helical" evidence="1">
    <location>
        <begin position="134"/>
        <end position="157"/>
    </location>
</feature>
<keyword evidence="1" id="KW-0472">Membrane</keyword>